<dbReference type="RefSeq" id="WP_135945557.1">
    <property type="nucleotide sequence ID" value="NZ_BMEI01000003.1"/>
</dbReference>
<evidence type="ECO:0000313" key="1">
    <source>
        <dbReference type="EMBL" id="TGY92422.1"/>
    </source>
</evidence>
<dbReference type="AlphaFoldDB" id="A0A4S2HAF6"/>
<comment type="caution">
    <text evidence="1">The sequence shown here is derived from an EMBL/GenBank/DDBJ whole genome shotgun (WGS) entry which is preliminary data.</text>
</comment>
<proteinExistence type="predicted"/>
<keyword evidence="1" id="KW-0540">Nuclease</keyword>
<sequence>MAKRRQNRYAQLIEQIFFDHYEDGLTDFEFAREELEEAAPALGFQSVKNIGDVPYSFRYRRALPDTILTTQPEGQEWIIEGAGRSRYRFRLVKETRIVPRSELVKIDIPDSTPEMIRAYALDDEQALLAIVRYNRLIDTFLGLTTYSLQNHLRTTVKDIGQIEIDELYIGLDKRGCHYVIPVQAKGGKDQIGVVQTTQDIRFVEEKFNGLRCRAIAAQFMEDGNVALFELTLSGDEIQVVDERHYRLVPASDLDQKMLRNYQD</sequence>
<keyword evidence="2" id="KW-1185">Reference proteome</keyword>
<dbReference type="EMBL" id="SRXV01000003">
    <property type="protein sequence ID" value="TGY92422.1"/>
    <property type="molecule type" value="Genomic_DNA"/>
</dbReference>
<gene>
    <name evidence="1" type="ORF">E5162_12330</name>
</gene>
<reference evidence="1 2" key="1">
    <citation type="journal article" date="2013" name="Int. J. Syst. Evol. Microbiol.">
        <title>Marinicauda pacifica gen. nov., sp. nov., a prosthecate alphaproteobacterium of the family Hyphomonadaceae isolated from deep seawater.</title>
        <authorList>
            <person name="Zhang X.Y."/>
            <person name="Li G.W."/>
            <person name="Wang C.S."/>
            <person name="Zhang Y.J."/>
            <person name="Xu X.W."/>
            <person name="Li H."/>
            <person name="Liu A."/>
            <person name="Liu C."/>
            <person name="Xie B.B."/>
            <person name="Qin Q.L."/>
            <person name="Xu Z."/>
            <person name="Chen X.L."/>
            <person name="Zhou B.C."/>
            <person name="Zhang Y.Z."/>
        </authorList>
    </citation>
    <scope>NUCLEOTIDE SEQUENCE [LARGE SCALE GENOMIC DNA]</scope>
    <source>
        <strain evidence="1 2">P-1 km-3</strain>
    </source>
</reference>
<evidence type="ECO:0000313" key="2">
    <source>
        <dbReference type="Proteomes" id="UP000305451"/>
    </source>
</evidence>
<protein>
    <submittedName>
        <fullName evidence="1">Endonuclease</fullName>
    </submittedName>
</protein>
<keyword evidence="1" id="KW-0255">Endonuclease</keyword>
<dbReference type="GO" id="GO:0004519">
    <property type="term" value="F:endonuclease activity"/>
    <property type="evidence" value="ECO:0007669"/>
    <property type="project" value="UniProtKB-KW"/>
</dbReference>
<keyword evidence="1" id="KW-0378">Hydrolase</keyword>
<organism evidence="1 2">
    <name type="scientific">Marinicauda pacifica</name>
    <dbReference type="NCBI Taxonomy" id="1133559"/>
    <lineage>
        <taxon>Bacteria</taxon>
        <taxon>Pseudomonadati</taxon>
        <taxon>Pseudomonadota</taxon>
        <taxon>Alphaproteobacteria</taxon>
        <taxon>Maricaulales</taxon>
        <taxon>Maricaulaceae</taxon>
        <taxon>Marinicauda</taxon>
    </lineage>
</organism>
<dbReference type="OrthoDB" id="571745at2"/>
<name>A0A4S2HAF6_9PROT</name>
<dbReference type="Proteomes" id="UP000305451">
    <property type="component" value="Unassembled WGS sequence"/>
</dbReference>
<accession>A0A4S2HAF6</accession>